<accession>A0A7Y0N399</accession>
<dbReference type="Proteomes" id="UP000565155">
    <property type="component" value="Unassembled WGS sequence"/>
</dbReference>
<evidence type="ECO:0000313" key="3">
    <source>
        <dbReference type="Proteomes" id="UP000565155"/>
    </source>
</evidence>
<comment type="caution">
    <text evidence="2">The sequence shown here is derived from an EMBL/GenBank/DDBJ whole genome shotgun (WGS) entry which is preliminary data.</text>
</comment>
<feature type="transmembrane region" description="Helical" evidence="1">
    <location>
        <begin position="21"/>
        <end position="40"/>
    </location>
</feature>
<organism evidence="2 3">
    <name type="scientific">Vibrio alginolyticus</name>
    <dbReference type="NCBI Taxonomy" id="663"/>
    <lineage>
        <taxon>Bacteria</taxon>
        <taxon>Pseudomonadati</taxon>
        <taxon>Pseudomonadota</taxon>
        <taxon>Gammaproteobacteria</taxon>
        <taxon>Vibrionales</taxon>
        <taxon>Vibrionaceae</taxon>
        <taxon>Vibrio</taxon>
    </lineage>
</organism>
<name>A0A7Y0N399_VIBAL</name>
<dbReference type="AlphaFoldDB" id="A0A7Y0N399"/>
<keyword evidence="1" id="KW-0812">Transmembrane</keyword>
<dbReference type="EMBL" id="JABCMA010000839">
    <property type="protein sequence ID" value="NMR77540.1"/>
    <property type="molecule type" value="Genomic_DNA"/>
</dbReference>
<gene>
    <name evidence="2" type="ORF">HKB35_28585</name>
</gene>
<evidence type="ECO:0000256" key="1">
    <source>
        <dbReference type="SAM" id="Phobius"/>
    </source>
</evidence>
<feature type="non-terminal residue" evidence="2">
    <location>
        <position position="43"/>
    </location>
</feature>
<keyword evidence="1" id="KW-1133">Transmembrane helix</keyword>
<protein>
    <submittedName>
        <fullName evidence="2">Pilus assembly protein PilN</fullName>
    </submittedName>
</protein>
<evidence type="ECO:0000313" key="2">
    <source>
        <dbReference type="EMBL" id="NMR77540.1"/>
    </source>
</evidence>
<proteinExistence type="predicted"/>
<reference evidence="2 3" key="1">
    <citation type="submission" date="2020-04" db="EMBL/GenBank/DDBJ databases">
        <title>Whole-genome sequencing of Vibrio spp. from China reveals different genetic environments of blaCTX-M-14 among diverse lineages.</title>
        <authorList>
            <person name="Zheng Z."/>
            <person name="Ye L."/>
            <person name="Chen S."/>
        </authorList>
    </citation>
    <scope>NUCLEOTIDE SEQUENCE [LARGE SCALE GENOMIC DNA]</scope>
    <source>
        <strain evidence="2 3">Vb1636</strain>
    </source>
</reference>
<sequence length="43" mass="5154">MLYRINLLPWRENQREEHRRRFVGLVVLGVMVALGIQWGVGKY</sequence>
<keyword evidence="1" id="KW-0472">Membrane</keyword>